<accession>A0A5M8P0Y4</accession>
<dbReference type="PANTHER" id="PTHR30399:SF1">
    <property type="entry name" value="UTP PYROPHOSPHATASE"/>
    <property type="match status" value="1"/>
</dbReference>
<dbReference type="InterPro" id="IPR053136">
    <property type="entry name" value="UTP_pyrophosphatase-like"/>
</dbReference>
<reference evidence="2 3" key="1">
    <citation type="submission" date="2019-03" db="EMBL/GenBank/DDBJ databases">
        <title>Single cell metagenomics reveals metabolic interactions within the superorganism composed of flagellate Streblomastix strix and complex community of Bacteroidetes bacteria on its surface.</title>
        <authorList>
            <person name="Treitli S.C."/>
            <person name="Kolisko M."/>
            <person name="Husnik F."/>
            <person name="Keeling P."/>
            <person name="Hampl V."/>
        </authorList>
    </citation>
    <scope>NUCLEOTIDE SEQUENCE [LARGE SCALE GENOMIC DNA]</scope>
    <source>
        <strain evidence="2">St1</strain>
    </source>
</reference>
<feature type="domain" description="YgjP-like metallopeptidase" evidence="1">
    <location>
        <begin position="68"/>
        <end position="168"/>
    </location>
</feature>
<organism evidence="2 3">
    <name type="scientific">Candidatus Ordinivivax streblomastigis</name>
    <dbReference type="NCBI Taxonomy" id="2540710"/>
    <lineage>
        <taxon>Bacteria</taxon>
        <taxon>Pseudomonadati</taxon>
        <taxon>Bacteroidota</taxon>
        <taxon>Bacteroidia</taxon>
        <taxon>Bacteroidales</taxon>
        <taxon>Candidatus Ordinivivax</taxon>
    </lineage>
</organism>
<evidence type="ECO:0000313" key="3">
    <source>
        <dbReference type="Proteomes" id="UP000324575"/>
    </source>
</evidence>
<dbReference type="InterPro" id="IPR002725">
    <property type="entry name" value="YgjP-like_metallopeptidase"/>
</dbReference>
<protein>
    <recommendedName>
        <fullName evidence="1">YgjP-like metallopeptidase domain-containing protein</fullName>
    </recommendedName>
</protein>
<dbReference type="Proteomes" id="UP000324575">
    <property type="component" value="Unassembled WGS sequence"/>
</dbReference>
<proteinExistence type="predicted"/>
<dbReference type="PANTHER" id="PTHR30399">
    <property type="entry name" value="UNCHARACTERIZED PROTEIN YGJP"/>
    <property type="match status" value="1"/>
</dbReference>
<name>A0A5M8P0Y4_9BACT</name>
<evidence type="ECO:0000313" key="2">
    <source>
        <dbReference type="EMBL" id="KAA6302093.1"/>
    </source>
</evidence>
<dbReference type="CDD" id="cd07344">
    <property type="entry name" value="M48_yhfN_like"/>
    <property type="match status" value="1"/>
</dbReference>
<dbReference type="AlphaFoldDB" id="A0A5M8P0Y4"/>
<dbReference type="Pfam" id="PF01863">
    <property type="entry name" value="YgjP-like"/>
    <property type="match status" value="1"/>
</dbReference>
<dbReference type="Gene3D" id="3.30.2010.10">
    <property type="entry name" value="Metalloproteases ('zincins'), catalytic domain"/>
    <property type="match status" value="1"/>
</dbReference>
<gene>
    <name evidence="2" type="ORF">EZS26_001694</name>
</gene>
<dbReference type="EMBL" id="SNRX01000010">
    <property type="protein sequence ID" value="KAA6302093.1"/>
    <property type="molecule type" value="Genomic_DNA"/>
</dbReference>
<evidence type="ECO:0000259" key="1">
    <source>
        <dbReference type="Pfam" id="PF01863"/>
    </source>
</evidence>
<comment type="caution">
    <text evidence="2">The sequence shown here is derived from an EMBL/GenBank/DDBJ whole genome shotgun (WGS) entry which is preliminary data.</text>
</comment>
<sequence>MLTTVKTLHDATLGAVVFRKNSRARQYILRLKQDEVVVTIPRNGNYRFAEAFFKKNRPVLIQKKTDIRPEEQPEHDEAALRRQAKAYLPAELSRLAQAHGFQYAEVNIRKSKTRWGSCSSKKNINLSLFLMLLPPHLIEYVLLHELCHTIEMNHSQAFWNLLDRHTGGKAKALKKEIRGWRILR</sequence>